<name>N4WAI2_9BACI</name>
<comment type="pathway">
    <text evidence="1 9">Cofactor biosynthesis; (R)-pantothenate biosynthesis; (R)-pantothenate from (R)-pantoate and beta-alanine: step 1/1.</text>
</comment>
<evidence type="ECO:0000313" key="10">
    <source>
        <dbReference type="EMBL" id="ENH97318.1"/>
    </source>
</evidence>
<evidence type="ECO:0000256" key="3">
    <source>
        <dbReference type="ARBA" id="ARBA00022490"/>
    </source>
</evidence>
<evidence type="ECO:0000313" key="11">
    <source>
        <dbReference type="Proteomes" id="UP000012283"/>
    </source>
</evidence>
<evidence type="ECO:0000256" key="1">
    <source>
        <dbReference type="ARBA" id="ARBA00004990"/>
    </source>
</evidence>
<dbReference type="OrthoDB" id="9773087at2"/>
<dbReference type="STRING" id="1308866.J416_04848"/>
<keyword evidence="4 9" id="KW-0436">Ligase</keyword>
<dbReference type="CDD" id="cd00560">
    <property type="entry name" value="PanC"/>
    <property type="match status" value="1"/>
</dbReference>
<dbReference type="PANTHER" id="PTHR21299">
    <property type="entry name" value="CYTIDYLATE KINASE/PANTOATE-BETA-ALANINE LIGASE"/>
    <property type="match status" value="1"/>
</dbReference>
<accession>N4WAI2</accession>
<dbReference type="InterPro" id="IPR004821">
    <property type="entry name" value="Cyt_trans-like"/>
</dbReference>
<dbReference type="HAMAP" id="MF_00158">
    <property type="entry name" value="PanC"/>
    <property type="match status" value="1"/>
</dbReference>
<feature type="binding site" evidence="9">
    <location>
        <position position="59"/>
    </location>
    <ligand>
        <name>(R)-pantoate</name>
        <dbReference type="ChEBI" id="CHEBI:15980"/>
    </ligand>
</feature>
<dbReference type="Gene3D" id="3.30.1300.10">
    <property type="entry name" value="Pantoate-beta-alanine ligase, C-terminal domain"/>
    <property type="match status" value="1"/>
</dbReference>
<dbReference type="NCBIfam" id="TIGR00125">
    <property type="entry name" value="cyt_tran_rel"/>
    <property type="match status" value="1"/>
</dbReference>
<sequence>MDIIQTVAEMQHVTYKQQHHTIGFVPTMGYLHEGHTALIDRARQESDIVIVSIFVNPLQFGPNEDFDRYPRDEQRDIEIAQQHGVDYLFMPTVEEMYNDEPTVQVTVKNRTNVLCGKSRPGHFDGVATVLVKLFHISNATYAYFGLKDAQQVAVVDGLINDFHFTTKIVGVPTVREKDGLAKSSRNVYLSANERQEATQLYTALTNAQQDMIDGEKNPVIIREKIKRYIEMYTSAKIDYVEILTYPALQPIETIDRTVIIAVAVYFSQARLIDNLIVSEKGFIPEQLF</sequence>
<feature type="binding site" evidence="9">
    <location>
        <begin position="28"/>
        <end position="35"/>
    </location>
    <ligand>
        <name>ATP</name>
        <dbReference type="ChEBI" id="CHEBI:30616"/>
    </ligand>
</feature>
<dbReference type="RefSeq" id="WP_003466092.1">
    <property type="nucleotide sequence ID" value="NZ_APML01000019.1"/>
</dbReference>
<dbReference type="AlphaFoldDB" id="N4WAI2"/>
<feature type="binding site" evidence="9">
    <location>
        <begin position="182"/>
        <end position="185"/>
    </location>
    <ligand>
        <name>ATP</name>
        <dbReference type="ChEBI" id="CHEBI:30616"/>
    </ligand>
</feature>
<dbReference type="eggNOG" id="COG0414">
    <property type="taxonomic scope" value="Bacteria"/>
</dbReference>
<organism evidence="10 11">
    <name type="scientific">Gracilibacillus halophilus YIM-C55.5</name>
    <dbReference type="NCBI Taxonomy" id="1308866"/>
    <lineage>
        <taxon>Bacteria</taxon>
        <taxon>Bacillati</taxon>
        <taxon>Bacillota</taxon>
        <taxon>Bacilli</taxon>
        <taxon>Bacillales</taxon>
        <taxon>Bacillaceae</taxon>
        <taxon>Gracilibacillus</taxon>
    </lineage>
</organism>
<evidence type="ECO:0000256" key="8">
    <source>
        <dbReference type="ARBA" id="ARBA00048258"/>
    </source>
</evidence>
<evidence type="ECO:0000256" key="6">
    <source>
        <dbReference type="ARBA" id="ARBA00022741"/>
    </source>
</evidence>
<dbReference type="EC" id="6.3.2.1" evidence="9"/>
<dbReference type="NCBIfam" id="TIGR00018">
    <property type="entry name" value="panC"/>
    <property type="match status" value="1"/>
</dbReference>
<evidence type="ECO:0000256" key="9">
    <source>
        <dbReference type="HAMAP-Rule" id="MF_00158"/>
    </source>
</evidence>
<evidence type="ECO:0000256" key="2">
    <source>
        <dbReference type="ARBA" id="ARBA00009256"/>
    </source>
</evidence>
<dbReference type="Proteomes" id="UP000012283">
    <property type="component" value="Unassembled WGS sequence"/>
</dbReference>
<comment type="function">
    <text evidence="9">Catalyzes the condensation of pantoate with beta-alanine in an ATP-dependent reaction via a pantoyl-adenylate intermediate.</text>
</comment>
<dbReference type="Pfam" id="PF02569">
    <property type="entry name" value="Pantoate_ligase"/>
    <property type="match status" value="1"/>
</dbReference>
<feature type="active site" description="Proton donor" evidence="9">
    <location>
        <position position="35"/>
    </location>
</feature>
<comment type="miscellaneous">
    <text evidence="9">The reaction proceeds by a bi uni uni bi ping pong mechanism.</text>
</comment>
<comment type="subunit">
    <text evidence="9">Homodimer.</text>
</comment>
<keyword evidence="5 9" id="KW-0566">Pantothenate biosynthesis</keyword>
<comment type="caution">
    <text evidence="10">The sequence shown here is derived from an EMBL/GenBank/DDBJ whole genome shotgun (WGS) entry which is preliminary data.</text>
</comment>
<dbReference type="GO" id="GO:0015940">
    <property type="term" value="P:pantothenate biosynthetic process"/>
    <property type="evidence" value="ECO:0007669"/>
    <property type="project" value="UniProtKB-UniRule"/>
</dbReference>
<dbReference type="FunFam" id="3.40.50.620:FF:000013">
    <property type="entry name" value="Pantothenate synthetase"/>
    <property type="match status" value="1"/>
</dbReference>
<feature type="binding site" evidence="9">
    <location>
        <position position="151"/>
    </location>
    <ligand>
        <name>(R)-pantoate</name>
        <dbReference type="ChEBI" id="CHEBI:15980"/>
    </ligand>
</feature>
<gene>
    <name evidence="9 10" type="primary">panC</name>
    <name evidence="10" type="ORF">J416_04848</name>
</gene>
<evidence type="ECO:0000256" key="7">
    <source>
        <dbReference type="ARBA" id="ARBA00022840"/>
    </source>
</evidence>
<evidence type="ECO:0000256" key="4">
    <source>
        <dbReference type="ARBA" id="ARBA00022598"/>
    </source>
</evidence>
<dbReference type="Gene3D" id="3.40.50.620">
    <property type="entry name" value="HUPs"/>
    <property type="match status" value="1"/>
</dbReference>
<comment type="catalytic activity">
    <reaction evidence="8 9">
        <text>(R)-pantoate + beta-alanine + ATP = (R)-pantothenate + AMP + diphosphate + H(+)</text>
        <dbReference type="Rhea" id="RHEA:10912"/>
        <dbReference type="ChEBI" id="CHEBI:15378"/>
        <dbReference type="ChEBI" id="CHEBI:15980"/>
        <dbReference type="ChEBI" id="CHEBI:29032"/>
        <dbReference type="ChEBI" id="CHEBI:30616"/>
        <dbReference type="ChEBI" id="CHEBI:33019"/>
        <dbReference type="ChEBI" id="CHEBI:57966"/>
        <dbReference type="ChEBI" id="CHEBI:456215"/>
        <dbReference type="EC" id="6.3.2.1"/>
    </reaction>
</comment>
<feature type="binding site" evidence="9">
    <location>
        <position position="59"/>
    </location>
    <ligand>
        <name>beta-alanine</name>
        <dbReference type="ChEBI" id="CHEBI:57966"/>
    </ligand>
</feature>
<keyword evidence="6 9" id="KW-0547">Nucleotide-binding</keyword>
<dbReference type="FunFam" id="3.30.1300.10:FF:000001">
    <property type="entry name" value="Pantothenate synthetase"/>
    <property type="match status" value="1"/>
</dbReference>
<feature type="binding site" evidence="9">
    <location>
        <begin position="145"/>
        <end position="148"/>
    </location>
    <ligand>
        <name>ATP</name>
        <dbReference type="ChEBI" id="CHEBI:30616"/>
    </ligand>
</feature>
<dbReference type="InterPro" id="IPR003721">
    <property type="entry name" value="Pantoate_ligase"/>
</dbReference>
<proteinExistence type="inferred from homology"/>
<dbReference type="SUPFAM" id="SSF52374">
    <property type="entry name" value="Nucleotidylyl transferase"/>
    <property type="match status" value="1"/>
</dbReference>
<dbReference type="PATRIC" id="fig|1308866.3.peg.980"/>
<dbReference type="GO" id="GO:0004592">
    <property type="term" value="F:pantoate-beta-alanine ligase activity"/>
    <property type="evidence" value="ECO:0007669"/>
    <property type="project" value="UniProtKB-UniRule"/>
</dbReference>
<dbReference type="GO" id="GO:0005829">
    <property type="term" value="C:cytosol"/>
    <property type="evidence" value="ECO:0007669"/>
    <property type="project" value="TreeGrafter"/>
</dbReference>
<comment type="similarity">
    <text evidence="2 9">Belongs to the pantothenate synthetase family.</text>
</comment>
<dbReference type="GO" id="GO:0005524">
    <property type="term" value="F:ATP binding"/>
    <property type="evidence" value="ECO:0007669"/>
    <property type="project" value="UniProtKB-KW"/>
</dbReference>
<dbReference type="EMBL" id="APML01000019">
    <property type="protein sequence ID" value="ENH97318.1"/>
    <property type="molecule type" value="Genomic_DNA"/>
</dbReference>
<dbReference type="PANTHER" id="PTHR21299:SF1">
    <property type="entry name" value="PANTOATE--BETA-ALANINE LIGASE"/>
    <property type="match status" value="1"/>
</dbReference>
<keyword evidence="3 9" id="KW-0963">Cytoplasm</keyword>
<protein>
    <recommendedName>
        <fullName evidence="9">Pantothenate synthetase</fullName>
        <shortName evidence="9">PS</shortName>
        <ecNumber evidence="9">6.3.2.1</ecNumber>
    </recommendedName>
    <alternativeName>
        <fullName evidence="9">Pantoate--beta-alanine ligase</fullName>
    </alternativeName>
    <alternativeName>
        <fullName evidence="9">Pantoate-activating enzyme</fullName>
    </alternativeName>
</protein>
<keyword evidence="11" id="KW-1185">Reference proteome</keyword>
<evidence type="ECO:0000256" key="5">
    <source>
        <dbReference type="ARBA" id="ARBA00022655"/>
    </source>
</evidence>
<feature type="binding site" evidence="9">
    <location>
        <position position="174"/>
    </location>
    <ligand>
        <name>ATP</name>
        <dbReference type="ChEBI" id="CHEBI:30616"/>
    </ligand>
</feature>
<dbReference type="InterPro" id="IPR014729">
    <property type="entry name" value="Rossmann-like_a/b/a_fold"/>
</dbReference>
<keyword evidence="7 9" id="KW-0067">ATP-binding</keyword>
<dbReference type="UniPathway" id="UPA00028">
    <property type="reaction ID" value="UER00005"/>
</dbReference>
<dbReference type="InterPro" id="IPR042176">
    <property type="entry name" value="Pantoate_ligase_C"/>
</dbReference>
<comment type="subcellular location">
    <subcellularLocation>
        <location evidence="9">Cytoplasm</location>
    </subcellularLocation>
</comment>
<reference evidence="10 11" key="1">
    <citation type="submission" date="2013-03" db="EMBL/GenBank/DDBJ databases">
        <title>Draft genome sequence of Gracibacillus halophilus YIM-C55.5, a moderately halophilic and thermophilic organism from the Xiaochaidamu salt lake.</title>
        <authorList>
            <person name="Sugumar T."/>
            <person name="Polireddy D.R."/>
            <person name="Antony A."/>
            <person name="Madhava Y.R."/>
            <person name="Sivakumar N."/>
        </authorList>
    </citation>
    <scope>NUCLEOTIDE SEQUENCE [LARGE SCALE GENOMIC DNA]</scope>
    <source>
        <strain evidence="10 11">YIM-C55.5</strain>
    </source>
</reference>